<name>B4VNP3_9CYAN</name>
<dbReference type="AlphaFoldDB" id="B4VNP3"/>
<dbReference type="HOGENOM" id="CLU_3307929_0_0_3"/>
<gene>
    <name evidence="1" type="ORF">MC7420_4842</name>
</gene>
<protein>
    <submittedName>
        <fullName evidence="1">Uncharacterized protein</fullName>
    </submittedName>
</protein>
<proteinExistence type="predicted"/>
<keyword evidence="2" id="KW-1185">Reference proteome</keyword>
<sequence>MLIFIVAFSFKLKFGFIEEFKGPNLGLVRVYINDPWFLF</sequence>
<dbReference type="EMBL" id="DS989846">
    <property type="protein sequence ID" value="EDX76586.1"/>
    <property type="molecule type" value="Genomic_DNA"/>
</dbReference>
<evidence type="ECO:0000313" key="2">
    <source>
        <dbReference type="Proteomes" id="UP000003835"/>
    </source>
</evidence>
<dbReference type="Proteomes" id="UP000003835">
    <property type="component" value="Unassembled WGS sequence"/>
</dbReference>
<organism evidence="1 2">
    <name type="scientific">Coleofasciculus chthonoplastes PCC 7420</name>
    <dbReference type="NCBI Taxonomy" id="118168"/>
    <lineage>
        <taxon>Bacteria</taxon>
        <taxon>Bacillati</taxon>
        <taxon>Cyanobacteriota</taxon>
        <taxon>Cyanophyceae</taxon>
        <taxon>Coleofasciculales</taxon>
        <taxon>Coleofasciculaceae</taxon>
        <taxon>Coleofasciculus</taxon>
    </lineage>
</organism>
<reference evidence="1 2" key="1">
    <citation type="submission" date="2008-07" db="EMBL/GenBank/DDBJ databases">
        <authorList>
            <person name="Tandeau de Marsac N."/>
            <person name="Ferriera S."/>
            <person name="Johnson J."/>
            <person name="Kravitz S."/>
            <person name="Beeson K."/>
            <person name="Sutton G."/>
            <person name="Rogers Y.-H."/>
            <person name="Friedman R."/>
            <person name="Frazier M."/>
            <person name="Venter J.C."/>
        </authorList>
    </citation>
    <scope>NUCLEOTIDE SEQUENCE [LARGE SCALE GENOMIC DNA]</scope>
    <source>
        <strain evidence="1 2">PCC 7420</strain>
    </source>
</reference>
<evidence type="ECO:0000313" key="1">
    <source>
        <dbReference type="EMBL" id="EDX76586.1"/>
    </source>
</evidence>
<accession>B4VNP3</accession>